<dbReference type="InParanoid" id="A0A059BSR9"/>
<dbReference type="SUPFAM" id="SSF51126">
    <property type="entry name" value="Pectin lyase-like"/>
    <property type="match status" value="1"/>
</dbReference>
<dbReference type="FunFam" id="2.160.20.10:FF:000032">
    <property type="entry name" value="Pectin lyase-like superfamily protein"/>
    <property type="match status" value="1"/>
</dbReference>
<keyword evidence="10" id="KW-0961">Cell wall biogenesis/degradation</keyword>
<dbReference type="Pfam" id="PF00295">
    <property type="entry name" value="Glyco_hydro_28"/>
    <property type="match status" value="1"/>
</dbReference>
<evidence type="ECO:0000256" key="3">
    <source>
        <dbReference type="ARBA" id="ARBA00012736"/>
    </source>
</evidence>
<evidence type="ECO:0000256" key="5">
    <source>
        <dbReference type="ARBA" id="ARBA00022525"/>
    </source>
</evidence>
<protein>
    <recommendedName>
        <fullName evidence="3">endo-polygalacturonase</fullName>
        <ecNumber evidence="3">3.2.1.15</ecNumber>
    </recommendedName>
</protein>
<dbReference type="AlphaFoldDB" id="A0A059BSR9"/>
<dbReference type="FunCoup" id="A0A059BSR9">
    <property type="interactions" value="67"/>
</dbReference>
<dbReference type="InterPro" id="IPR000743">
    <property type="entry name" value="Glyco_hydro_28"/>
</dbReference>
<accession>A0A059BSR9</accession>
<evidence type="ECO:0000256" key="10">
    <source>
        <dbReference type="ARBA" id="ARBA00023316"/>
    </source>
</evidence>
<dbReference type="EC" id="3.2.1.15" evidence="3"/>
<dbReference type="eggNOG" id="ENOG502QST2">
    <property type="taxonomic scope" value="Eukaryota"/>
</dbReference>
<dbReference type="InterPro" id="IPR011050">
    <property type="entry name" value="Pectin_lyase_fold/virulence"/>
</dbReference>
<proteinExistence type="inferred from homology"/>
<keyword evidence="9 13" id="KW-0326">Glycosidase</keyword>
<name>A0A059BSR9_EUCGR</name>
<dbReference type="InterPro" id="IPR012334">
    <property type="entry name" value="Pectin_lyas_fold"/>
</dbReference>
<evidence type="ECO:0000256" key="1">
    <source>
        <dbReference type="ARBA" id="ARBA00004191"/>
    </source>
</evidence>
<gene>
    <name evidence="14" type="ORF">EUGRSUZ_F02531</name>
</gene>
<evidence type="ECO:0000256" key="7">
    <source>
        <dbReference type="ARBA" id="ARBA00022737"/>
    </source>
</evidence>
<comment type="similarity">
    <text evidence="2 13">Belongs to the glycosyl hydrolase 28 family.</text>
</comment>
<evidence type="ECO:0000256" key="2">
    <source>
        <dbReference type="ARBA" id="ARBA00008834"/>
    </source>
</evidence>
<dbReference type="Gene3D" id="2.160.20.10">
    <property type="entry name" value="Single-stranded right-handed beta-helix, Pectin lyase-like"/>
    <property type="match status" value="1"/>
</dbReference>
<organism evidence="14">
    <name type="scientific">Eucalyptus grandis</name>
    <name type="common">Flooded gum</name>
    <dbReference type="NCBI Taxonomy" id="71139"/>
    <lineage>
        <taxon>Eukaryota</taxon>
        <taxon>Viridiplantae</taxon>
        <taxon>Streptophyta</taxon>
        <taxon>Embryophyta</taxon>
        <taxon>Tracheophyta</taxon>
        <taxon>Spermatophyta</taxon>
        <taxon>Magnoliopsida</taxon>
        <taxon>eudicotyledons</taxon>
        <taxon>Gunneridae</taxon>
        <taxon>Pentapetalae</taxon>
        <taxon>rosids</taxon>
        <taxon>malvids</taxon>
        <taxon>Myrtales</taxon>
        <taxon>Myrtaceae</taxon>
        <taxon>Myrtoideae</taxon>
        <taxon>Eucalypteae</taxon>
        <taxon>Eucalyptus</taxon>
    </lineage>
</organism>
<dbReference type="Gramene" id="KCW68966">
    <property type="protein sequence ID" value="KCW68966"/>
    <property type="gene ID" value="EUGRSUZ_F02531"/>
</dbReference>
<feature type="active site" evidence="12">
    <location>
        <position position="227"/>
    </location>
</feature>
<comment type="catalytic activity">
    <reaction evidence="11">
        <text>(1,4-alpha-D-galacturonosyl)n+m + H2O = (1,4-alpha-D-galacturonosyl)n + (1,4-alpha-D-galacturonosyl)m.</text>
        <dbReference type="EC" id="3.2.1.15"/>
    </reaction>
</comment>
<evidence type="ECO:0000256" key="11">
    <source>
        <dbReference type="ARBA" id="ARBA00034074"/>
    </source>
</evidence>
<evidence type="ECO:0000256" key="9">
    <source>
        <dbReference type="ARBA" id="ARBA00023295"/>
    </source>
</evidence>
<comment type="subcellular location">
    <subcellularLocation>
        <location evidence="1">Secreted</location>
        <location evidence="1">Cell wall</location>
    </subcellularLocation>
</comment>
<dbReference type="InterPro" id="IPR006626">
    <property type="entry name" value="PbH1"/>
</dbReference>
<dbReference type="STRING" id="71139.A0A059BSR9"/>
<dbReference type="EMBL" id="KK198758">
    <property type="protein sequence ID" value="KCW68966.1"/>
    <property type="molecule type" value="Genomic_DNA"/>
</dbReference>
<evidence type="ECO:0000256" key="4">
    <source>
        <dbReference type="ARBA" id="ARBA00022512"/>
    </source>
</evidence>
<evidence type="ECO:0000313" key="14">
    <source>
        <dbReference type="EMBL" id="KCW68966.1"/>
    </source>
</evidence>
<evidence type="ECO:0000256" key="13">
    <source>
        <dbReference type="RuleBase" id="RU361169"/>
    </source>
</evidence>
<reference evidence="14" key="1">
    <citation type="submission" date="2013-07" db="EMBL/GenBank/DDBJ databases">
        <title>The genome of Eucalyptus grandis.</title>
        <authorList>
            <person name="Schmutz J."/>
            <person name="Hayes R."/>
            <person name="Myburg A."/>
            <person name="Tuskan G."/>
            <person name="Grattapaglia D."/>
            <person name="Rokhsar D.S."/>
        </authorList>
    </citation>
    <scope>NUCLEOTIDE SEQUENCE</scope>
    <source>
        <tissue evidence="14">Leaf extractions</tissue>
    </source>
</reference>
<dbReference type="SMART" id="SM00710">
    <property type="entry name" value="PbH1"/>
    <property type="match status" value="5"/>
</dbReference>
<keyword evidence="8 13" id="KW-0378">Hydrolase</keyword>
<keyword evidence="6" id="KW-0732">Signal</keyword>
<keyword evidence="4" id="KW-0134">Cell wall</keyword>
<dbReference type="PANTHER" id="PTHR31375">
    <property type="match status" value="1"/>
</dbReference>
<evidence type="ECO:0000256" key="6">
    <source>
        <dbReference type="ARBA" id="ARBA00022729"/>
    </source>
</evidence>
<keyword evidence="5" id="KW-0964">Secreted</keyword>
<dbReference type="OMA" id="QPCLHKV"/>
<evidence type="ECO:0000256" key="12">
    <source>
        <dbReference type="PROSITE-ProRule" id="PRU10052"/>
    </source>
</evidence>
<dbReference type="PROSITE" id="PS00502">
    <property type="entry name" value="POLYGALACTURONASE"/>
    <property type="match status" value="1"/>
</dbReference>
<dbReference type="GO" id="GO:0071555">
    <property type="term" value="P:cell wall organization"/>
    <property type="evidence" value="ECO:0007669"/>
    <property type="project" value="UniProtKB-KW"/>
</dbReference>
<evidence type="ECO:0000256" key="8">
    <source>
        <dbReference type="ARBA" id="ARBA00022801"/>
    </source>
</evidence>
<dbReference type="GO" id="GO:0005975">
    <property type="term" value="P:carbohydrate metabolic process"/>
    <property type="evidence" value="ECO:0007669"/>
    <property type="project" value="InterPro"/>
</dbReference>
<keyword evidence="7" id="KW-0677">Repeat</keyword>
<sequence>MVNCGASTASTSFDVLSYGAVGDGKTDDSPAFLEAWNAACISSSKLSILTVPAKKTFLLKPVTFSGPCQPEYMYVLVSGNIAAPNSMTDYSGYQTNSWLAFSNVSGLMITGTGIIDGKGSGWWSQPCIGNASNALTFYRCTRLVLNGLRHVNSPRSHIALTSCQFVTISNIHISAPATSPNTDGIDISGSTHVYVRDSFIGTGDDCIAISAGSSHINVTRITCGPGHGISIGSLGAHGENDTVENVTVQNCTLKGTMTGVRIKTWQGGIGYARKITFNKIRFIRVDNPIIIDQYYCPTQVGCKNETSGIRVSDISYSVIYGTSVTDKVINLSCDQNFGCSNIVLDHVYITSTVPNKKAYSYCFNAHGKYSHTRPAVTCLLK</sequence>
<dbReference type="GO" id="GO:0004650">
    <property type="term" value="F:polygalacturonase activity"/>
    <property type="evidence" value="ECO:0007669"/>
    <property type="project" value="UniProtKB-EC"/>
</dbReference>